<sequence length="139" mass="15785">MFGLDYTEVYTFLYVRMGIFISENKNFQTSHFSKTYVYIAQIIRMKKLILTGLWVLFVFRSEKGKGSGFFNTRSLLDFFYALSEYSDCTVVRKEGVIWGGIEWLWACRFGCVFGAVGRSGIKGMEAEVAPFVQTQAGGG</sequence>
<reference evidence="1 2" key="1">
    <citation type="submission" date="2021-12" db="EMBL/GenBank/DDBJ databases">
        <title>Genome sequencing of bacteria with rrn-lacking chromosome and rrn-plasmid.</title>
        <authorList>
            <person name="Anda M."/>
            <person name="Iwasaki W."/>
        </authorList>
    </citation>
    <scope>NUCLEOTIDE SEQUENCE [LARGE SCALE GENOMIC DNA]</scope>
    <source>
        <strain evidence="1 2">DSM 100852</strain>
    </source>
</reference>
<evidence type="ECO:0000313" key="2">
    <source>
        <dbReference type="Proteomes" id="UP001348817"/>
    </source>
</evidence>
<protein>
    <submittedName>
        <fullName evidence="1">Uncharacterized protein</fullName>
    </submittedName>
</protein>
<organism evidence="1 2">
    <name type="scientific">Fulvitalea axinellae</name>
    <dbReference type="NCBI Taxonomy" id="1182444"/>
    <lineage>
        <taxon>Bacteria</taxon>
        <taxon>Pseudomonadati</taxon>
        <taxon>Bacteroidota</taxon>
        <taxon>Cytophagia</taxon>
        <taxon>Cytophagales</taxon>
        <taxon>Persicobacteraceae</taxon>
        <taxon>Fulvitalea</taxon>
    </lineage>
</organism>
<accession>A0AAU9CI71</accession>
<dbReference type="AlphaFoldDB" id="A0AAU9CI71"/>
<name>A0AAU9CI71_9BACT</name>
<evidence type="ECO:0000313" key="1">
    <source>
        <dbReference type="EMBL" id="BDD08960.1"/>
    </source>
</evidence>
<dbReference type="Proteomes" id="UP001348817">
    <property type="component" value="Chromosome"/>
</dbReference>
<proteinExistence type="predicted"/>
<dbReference type="EMBL" id="AP025314">
    <property type="protein sequence ID" value="BDD08960.1"/>
    <property type="molecule type" value="Genomic_DNA"/>
</dbReference>
<dbReference type="KEGG" id="fax:FUAX_13920"/>
<keyword evidence="2" id="KW-1185">Reference proteome</keyword>
<gene>
    <name evidence="1" type="ORF">FUAX_13920</name>
</gene>